<reference evidence="1" key="1">
    <citation type="journal article" date="2014" name="Front. Microbiol.">
        <title>High frequency of phylogenetically diverse reductive dehalogenase-homologous genes in deep subseafloor sedimentary metagenomes.</title>
        <authorList>
            <person name="Kawai M."/>
            <person name="Futagami T."/>
            <person name="Toyoda A."/>
            <person name="Takaki Y."/>
            <person name="Nishi S."/>
            <person name="Hori S."/>
            <person name="Arai W."/>
            <person name="Tsubouchi T."/>
            <person name="Morono Y."/>
            <person name="Uchiyama I."/>
            <person name="Ito T."/>
            <person name="Fujiyama A."/>
            <person name="Inagaki F."/>
            <person name="Takami H."/>
        </authorList>
    </citation>
    <scope>NUCLEOTIDE SEQUENCE</scope>
    <source>
        <strain evidence="1">Expedition CK06-06</strain>
    </source>
</reference>
<protein>
    <submittedName>
        <fullName evidence="1">Uncharacterized protein</fullName>
    </submittedName>
</protein>
<gene>
    <name evidence="1" type="ORF">S03H2_17103</name>
</gene>
<sequence>MYLFKDKDIVEVPITCKMCLKELKFPISADEYKEIKKFPMKKEDIHGEPAHKLIVFINQYLEVENFEIKDVIEKEKDVAYSKELTKQVLSEIDLSDEEIDLYFRTTGREAVSIGEMSI</sequence>
<dbReference type="EMBL" id="BARU01008796">
    <property type="protein sequence ID" value="GAH45173.1"/>
    <property type="molecule type" value="Genomic_DNA"/>
</dbReference>
<comment type="caution">
    <text evidence="1">The sequence shown here is derived from an EMBL/GenBank/DDBJ whole genome shotgun (WGS) entry which is preliminary data.</text>
</comment>
<dbReference type="AlphaFoldDB" id="X1HIN6"/>
<proteinExistence type="predicted"/>
<evidence type="ECO:0000313" key="1">
    <source>
        <dbReference type="EMBL" id="GAH45173.1"/>
    </source>
</evidence>
<accession>X1HIN6</accession>
<name>X1HIN6_9ZZZZ</name>
<organism evidence="1">
    <name type="scientific">marine sediment metagenome</name>
    <dbReference type="NCBI Taxonomy" id="412755"/>
    <lineage>
        <taxon>unclassified sequences</taxon>
        <taxon>metagenomes</taxon>
        <taxon>ecological metagenomes</taxon>
    </lineage>
</organism>